<keyword evidence="3" id="KW-0378">Hydrolase</keyword>
<evidence type="ECO:0000313" key="3">
    <source>
        <dbReference type="EMBL" id="ROT47077.1"/>
    </source>
</evidence>
<keyword evidence="4" id="KW-1185">Reference proteome</keyword>
<comment type="caution">
    <text evidence="3">The sequence shown here is derived from an EMBL/GenBank/DDBJ whole genome shotgun (WGS) entry which is preliminary data.</text>
</comment>
<dbReference type="GO" id="GO:0006508">
    <property type="term" value="P:proteolysis"/>
    <property type="evidence" value="ECO:0007669"/>
    <property type="project" value="InterPro"/>
</dbReference>
<dbReference type="InterPro" id="IPR007484">
    <property type="entry name" value="Peptidase_M28"/>
</dbReference>
<dbReference type="RefSeq" id="WP_123663310.1">
    <property type="nucleotide sequence ID" value="NZ_RARA01000026.1"/>
</dbReference>
<accession>A0A3N2QB93</accession>
<reference evidence="3 4" key="1">
    <citation type="submission" date="2018-09" db="EMBL/GenBank/DDBJ databases">
        <title>Comparative Genomics of Wolbachia-Cardinium Dual Endosymbiosis in a Plant-Parasitic Nematode.</title>
        <authorList>
            <person name="Brown A.M.V."/>
            <person name="Wasala S.K."/>
            <person name="Howe D.K."/>
            <person name="Peetz A.B."/>
            <person name="Zasada I.A."/>
            <person name="Denver D.R."/>
        </authorList>
    </citation>
    <scope>NUCLEOTIDE SEQUENCE [LARGE SCALE GENOMIC DNA]</scope>
    <source>
        <strain evidence="3 4">Pp_1</strain>
    </source>
</reference>
<dbReference type="InterPro" id="IPR045175">
    <property type="entry name" value="M28_fam"/>
</dbReference>
<dbReference type="PANTHER" id="PTHR12147">
    <property type="entry name" value="METALLOPEPTIDASE M28 FAMILY MEMBER"/>
    <property type="match status" value="1"/>
</dbReference>
<dbReference type="SUPFAM" id="SSF53187">
    <property type="entry name" value="Zn-dependent exopeptidases"/>
    <property type="match status" value="1"/>
</dbReference>
<gene>
    <name evidence="3" type="ORF">EDM02_04260</name>
</gene>
<dbReference type="Proteomes" id="UP000270927">
    <property type="component" value="Unassembled WGS sequence"/>
</dbReference>
<feature type="domain" description="Peptidase M28" evidence="2">
    <location>
        <begin position="141"/>
        <end position="239"/>
    </location>
</feature>
<dbReference type="AlphaFoldDB" id="A0A3N2QB93"/>
<dbReference type="OrthoDB" id="9789219at2"/>
<feature type="region of interest" description="Disordered" evidence="1">
    <location>
        <begin position="26"/>
        <end position="47"/>
    </location>
</feature>
<evidence type="ECO:0000259" key="2">
    <source>
        <dbReference type="Pfam" id="PF04389"/>
    </source>
</evidence>
<dbReference type="Gene3D" id="3.40.630.10">
    <property type="entry name" value="Zn peptidases"/>
    <property type="match status" value="1"/>
</dbReference>
<evidence type="ECO:0000256" key="1">
    <source>
        <dbReference type="SAM" id="MobiDB-lite"/>
    </source>
</evidence>
<proteinExistence type="predicted"/>
<feature type="region of interest" description="Disordered" evidence="1">
    <location>
        <begin position="389"/>
        <end position="415"/>
    </location>
</feature>
<dbReference type="GO" id="GO:0008235">
    <property type="term" value="F:metalloexopeptidase activity"/>
    <property type="evidence" value="ECO:0007669"/>
    <property type="project" value="InterPro"/>
</dbReference>
<name>A0A3N2QB93_9BACT</name>
<sequence>MHTLHITKKLFLFSMVTSQFGCSNGTQQVNRLPNPNPTAPTSSSLEETEKRLRAHVSYLSETIGVRNIAYFEKLNEAAKYIEEAFREAGYSSTNLTIIPYTAKYTGEAFKNEYDTNKIIKGNPYKMTIIEAIVNSNPDVNTNNECVVIGAHYDTVDGSPGADDNASGVAGVLEIAKHMLKYEGKIEKTLKFVLFPNEEEPYSLDSKAVDRKATAAKYGVDTMGSRVYAKMAREKGEHMEVVVLESIGYFSNEPGSQKFPSICRISLAPLFKLLGYPDIGNEAVFVSKRGASKEFADRCMSASKNAKVAFPINYFSAPHWFPILGRLVERSDHASFWREGFDKAIMISDTADSRNKNYHKNTDTIADGSVNFKEFTKLVENLKEITEGLVSSTTAEKPETEIESPTTSTSTSTIAQ</sequence>
<dbReference type="Pfam" id="PF04389">
    <property type="entry name" value="Peptidase_M28"/>
    <property type="match status" value="1"/>
</dbReference>
<evidence type="ECO:0000313" key="4">
    <source>
        <dbReference type="Proteomes" id="UP000270927"/>
    </source>
</evidence>
<dbReference type="EMBL" id="RARA01000026">
    <property type="protein sequence ID" value="ROT47077.1"/>
    <property type="molecule type" value="Genomic_DNA"/>
</dbReference>
<feature type="compositionally biased region" description="Low complexity" evidence="1">
    <location>
        <begin position="402"/>
        <end position="415"/>
    </location>
</feature>
<dbReference type="PANTHER" id="PTHR12147:SF26">
    <property type="entry name" value="PEPTIDASE M28 DOMAIN-CONTAINING PROTEIN"/>
    <property type="match status" value="1"/>
</dbReference>
<protein>
    <submittedName>
        <fullName evidence="3">M20/M25/M40 family metallo-hydrolase</fullName>
    </submittedName>
</protein>
<organism evidence="3 4">
    <name type="scientific">Candidatus Cardinium hertigii</name>
    <dbReference type="NCBI Taxonomy" id="247481"/>
    <lineage>
        <taxon>Bacteria</taxon>
        <taxon>Pseudomonadati</taxon>
        <taxon>Bacteroidota</taxon>
        <taxon>Cytophagia</taxon>
        <taxon>Cytophagales</taxon>
        <taxon>Amoebophilaceae</taxon>
        <taxon>Candidatus Cardinium</taxon>
    </lineage>
</organism>